<feature type="region of interest" description="Disordered" evidence="1">
    <location>
        <begin position="428"/>
        <end position="450"/>
    </location>
</feature>
<feature type="region of interest" description="Disordered" evidence="1">
    <location>
        <begin position="132"/>
        <end position="177"/>
    </location>
</feature>
<evidence type="ECO:0000259" key="2">
    <source>
        <dbReference type="PROSITE" id="PS51299"/>
    </source>
</evidence>
<feature type="region of interest" description="Disordered" evidence="1">
    <location>
        <begin position="276"/>
        <end position="398"/>
    </location>
</feature>
<feature type="region of interest" description="Disordered" evidence="1">
    <location>
        <begin position="203"/>
        <end position="263"/>
    </location>
</feature>
<feature type="compositionally biased region" description="Polar residues" evidence="1">
    <location>
        <begin position="358"/>
        <end position="371"/>
    </location>
</feature>
<feature type="domain" description="HTH APSES-type" evidence="2">
    <location>
        <begin position="19"/>
        <end position="127"/>
    </location>
</feature>
<dbReference type="InterPro" id="IPR018004">
    <property type="entry name" value="KilA/APSES_HTH"/>
</dbReference>
<feature type="compositionally biased region" description="Low complexity" evidence="1">
    <location>
        <begin position="203"/>
        <end position="213"/>
    </location>
</feature>
<reference evidence="3" key="1">
    <citation type="journal article" date="2023" name="PhytoFront">
        <title>Draft Genome Resources of Seven Strains of Tilletia horrida, Causal Agent of Kernel Smut of Rice.</title>
        <authorList>
            <person name="Khanal S."/>
            <person name="Antony Babu S."/>
            <person name="Zhou X.G."/>
        </authorList>
    </citation>
    <scope>NUCLEOTIDE SEQUENCE</scope>
    <source>
        <strain evidence="3">TX3</strain>
    </source>
</reference>
<dbReference type="AlphaFoldDB" id="A0AAN6GGB1"/>
<feature type="compositionally biased region" description="Gly residues" evidence="1">
    <location>
        <begin position="431"/>
        <end position="441"/>
    </location>
</feature>
<name>A0AAN6GGB1_9BASI</name>
<dbReference type="Gene3D" id="3.10.260.10">
    <property type="entry name" value="Transcription regulator HTH, APSES-type DNA-binding domain"/>
    <property type="match status" value="1"/>
</dbReference>
<feature type="compositionally biased region" description="Gly residues" evidence="1">
    <location>
        <begin position="300"/>
        <end position="318"/>
    </location>
</feature>
<feature type="compositionally biased region" description="Low complexity" evidence="1">
    <location>
        <begin position="242"/>
        <end position="258"/>
    </location>
</feature>
<dbReference type="PROSITE" id="PS51299">
    <property type="entry name" value="HTH_APSES"/>
    <property type="match status" value="1"/>
</dbReference>
<dbReference type="Proteomes" id="UP001176521">
    <property type="component" value="Unassembled WGS sequence"/>
</dbReference>
<feature type="compositionally biased region" description="Low complexity" evidence="1">
    <location>
        <begin position="289"/>
        <end position="299"/>
    </location>
</feature>
<keyword evidence="4" id="KW-1185">Reference proteome</keyword>
<evidence type="ECO:0000313" key="4">
    <source>
        <dbReference type="Proteomes" id="UP001176521"/>
    </source>
</evidence>
<dbReference type="EMBL" id="JAPDMQ010000083">
    <property type="protein sequence ID" value="KAK0536061.1"/>
    <property type="molecule type" value="Genomic_DNA"/>
</dbReference>
<evidence type="ECO:0000313" key="3">
    <source>
        <dbReference type="EMBL" id="KAK0536061.1"/>
    </source>
</evidence>
<dbReference type="SMART" id="SM01252">
    <property type="entry name" value="KilA-N"/>
    <property type="match status" value="1"/>
</dbReference>
<feature type="compositionally biased region" description="Low complexity" evidence="1">
    <location>
        <begin position="327"/>
        <end position="340"/>
    </location>
</feature>
<dbReference type="GO" id="GO:0003677">
    <property type="term" value="F:DNA binding"/>
    <property type="evidence" value="ECO:0007669"/>
    <property type="project" value="InterPro"/>
</dbReference>
<gene>
    <name evidence="3" type="primary">MBP1_1</name>
    <name evidence="3" type="ORF">OC842_002099</name>
</gene>
<protein>
    <submittedName>
        <fullName evidence="3">Transcription factor mbp1</fullName>
    </submittedName>
</protein>
<feature type="compositionally biased region" description="Gly residues" evidence="1">
    <location>
        <begin position="214"/>
        <end position="226"/>
    </location>
</feature>
<accession>A0AAN6GGB1</accession>
<comment type="caution">
    <text evidence="3">The sequence shown here is derived from an EMBL/GenBank/DDBJ whole genome shotgun (WGS) entry which is preliminary data.</text>
</comment>
<feature type="compositionally biased region" description="Basic and acidic residues" evidence="1">
    <location>
        <begin position="341"/>
        <end position="354"/>
    </location>
</feature>
<dbReference type="SUPFAM" id="SSF54616">
    <property type="entry name" value="DNA-binding domain of Mlu1-box binding protein MBP1"/>
    <property type="match status" value="1"/>
</dbReference>
<dbReference type="InterPro" id="IPR003163">
    <property type="entry name" value="Tscrpt_reg_HTH_APSES-type"/>
</dbReference>
<organism evidence="3 4">
    <name type="scientific">Tilletia horrida</name>
    <dbReference type="NCBI Taxonomy" id="155126"/>
    <lineage>
        <taxon>Eukaryota</taxon>
        <taxon>Fungi</taxon>
        <taxon>Dikarya</taxon>
        <taxon>Basidiomycota</taxon>
        <taxon>Ustilaginomycotina</taxon>
        <taxon>Exobasidiomycetes</taxon>
        <taxon>Tilletiales</taxon>
        <taxon>Tilletiaceae</taxon>
        <taxon>Tilletia</taxon>
    </lineage>
</organism>
<sequence>MPALRFDMTYPQREGFTRQLIKGIDIWAYTLPLAPGEDTYKAPMARRADNNHINATRLLQLSALNPSQRARELNVRPHIVIRGGLNNIQGTWVPLERAIELARKYKIDHLVAPILFDPEKPPTEFVDERHKGTTADSLPVGAVFKNGAGPSSAGASGSGQSGRHSAPGRATGATSSGPSVAQIAAAGAAAAAAKLGRSSMGNLLASSSGSSSSSGGGVGGGGGTAAGSGTDSRLGKRKFGTDDAAAAAASGTSGSSSSPALFPDNRHQHVEIASWTSRSHGSDVSAPPSSWLSSAQTSGSGSGSGSGAGASGSGGPGAGASNTAEGSSSSMSIAKSAGSSADHKQGLDSAERLRPRSPTLSELRSMLQTNTNKRRATSPGLRSAAVTNAARSSVRAGLDGLTPREASMMGLNASAGNGGAAGGPLSLAGSSGSGAGDGHGGPPFSIGLDPALANGSSHGVSVNDPQTWDSKFVAVFGRTRGWHEQRVLSRLRDGDIDGPLLLSLDFNDRSVFMLNQCGITVPGDQIRIIQAASFLREIYPTGVESRT</sequence>
<proteinExistence type="predicted"/>
<dbReference type="InterPro" id="IPR036887">
    <property type="entry name" value="HTH_APSES_sf"/>
</dbReference>
<evidence type="ECO:0000256" key="1">
    <source>
        <dbReference type="SAM" id="MobiDB-lite"/>
    </source>
</evidence>